<reference evidence="2 3" key="1">
    <citation type="submission" date="2019-02" db="EMBL/GenBank/DDBJ databases">
        <title>Deep-cultivation of Planctomycetes and their phenomic and genomic characterization uncovers novel biology.</title>
        <authorList>
            <person name="Wiegand S."/>
            <person name="Jogler M."/>
            <person name="Boedeker C."/>
            <person name="Pinto D."/>
            <person name="Vollmers J."/>
            <person name="Rivas-Marin E."/>
            <person name="Kohn T."/>
            <person name="Peeters S.H."/>
            <person name="Heuer A."/>
            <person name="Rast P."/>
            <person name="Oberbeckmann S."/>
            <person name="Bunk B."/>
            <person name="Jeske O."/>
            <person name="Meyerdierks A."/>
            <person name="Storesund J.E."/>
            <person name="Kallscheuer N."/>
            <person name="Luecker S."/>
            <person name="Lage O.M."/>
            <person name="Pohl T."/>
            <person name="Merkel B.J."/>
            <person name="Hornburger P."/>
            <person name="Mueller R.-W."/>
            <person name="Bruemmer F."/>
            <person name="Labrenz M."/>
            <person name="Spormann A.M."/>
            <person name="Op den Camp H."/>
            <person name="Overmann J."/>
            <person name="Amann R."/>
            <person name="Jetten M.S.M."/>
            <person name="Mascher T."/>
            <person name="Medema M.H."/>
            <person name="Devos D.P."/>
            <person name="Kaster A.-K."/>
            <person name="Ovreas L."/>
            <person name="Rohde M."/>
            <person name="Galperin M.Y."/>
            <person name="Jogler C."/>
        </authorList>
    </citation>
    <scope>NUCLEOTIDE SEQUENCE [LARGE SCALE GENOMIC DNA]</scope>
    <source>
        <strain evidence="2 3">Mal52</strain>
    </source>
</reference>
<dbReference type="KEGG" id="sdyn:Mal52_27990"/>
<gene>
    <name evidence="2" type="ORF">Mal52_27990</name>
</gene>
<protein>
    <submittedName>
        <fullName evidence="2">Uncharacterized protein</fullName>
    </submittedName>
</protein>
<organism evidence="2 3">
    <name type="scientific">Symmachiella dynata</name>
    <dbReference type="NCBI Taxonomy" id="2527995"/>
    <lineage>
        <taxon>Bacteria</taxon>
        <taxon>Pseudomonadati</taxon>
        <taxon>Planctomycetota</taxon>
        <taxon>Planctomycetia</taxon>
        <taxon>Planctomycetales</taxon>
        <taxon>Planctomycetaceae</taxon>
        <taxon>Symmachiella</taxon>
    </lineage>
</organism>
<proteinExistence type="predicted"/>
<evidence type="ECO:0000313" key="2">
    <source>
        <dbReference type="EMBL" id="QDU44320.1"/>
    </source>
</evidence>
<keyword evidence="1" id="KW-0812">Transmembrane</keyword>
<accession>A0A517ZPH9</accession>
<feature type="transmembrane region" description="Helical" evidence="1">
    <location>
        <begin position="6"/>
        <end position="23"/>
    </location>
</feature>
<name>A0A517ZPH9_9PLAN</name>
<feature type="transmembrane region" description="Helical" evidence="1">
    <location>
        <begin position="180"/>
        <end position="201"/>
    </location>
</feature>
<sequence length="205" mass="22519">MSSRFFLFFDNILFGSLVTLCFANENIRIKIANCAVDQYECDDRLRHSIKGLEKMLSTSLRRVEHIENKAMGTLLGLSVAIAVFVATTGILGKNGLLADAGPVLRNAASFFSLVAIFYLFGSGFLALSAYKVGQVYSPTLRDRSPIIEKKKEKMTILFCIEQNRLVGTSRSNLLSASFTFLRNGLVGVLALGVLVVLSEVVHSMQ</sequence>
<keyword evidence="1" id="KW-1133">Transmembrane helix</keyword>
<feature type="transmembrane region" description="Helical" evidence="1">
    <location>
        <begin position="70"/>
        <end position="90"/>
    </location>
</feature>
<keyword evidence="3" id="KW-1185">Reference proteome</keyword>
<dbReference type="EMBL" id="CP036276">
    <property type="protein sequence ID" value="QDU44320.1"/>
    <property type="molecule type" value="Genomic_DNA"/>
</dbReference>
<dbReference type="RefSeq" id="WP_145376697.1">
    <property type="nucleotide sequence ID" value="NZ_CP036276.1"/>
</dbReference>
<evidence type="ECO:0000313" key="3">
    <source>
        <dbReference type="Proteomes" id="UP000319383"/>
    </source>
</evidence>
<feature type="transmembrane region" description="Helical" evidence="1">
    <location>
        <begin position="110"/>
        <end position="133"/>
    </location>
</feature>
<dbReference type="Proteomes" id="UP000319383">
    <property type="component" value="Chromosome"/>
</dbReference>
<dbReference type="AlphaFoldDB" id="A0A517ZPH9"/>
<evidence type="ECO:0000256" key="1">
    <source>
        <dbReference type="SAM" id="Phobius"/>
    </source>
</evidence>
<keyword evidence="1" id="KW-0472">Membrane</keyword>